<name>A0ABM7W814_9BACT</name>
<dbReference type="EMBL" id="AP025516">
    <property type="protein sequence ID" value="BDD87040.1"/>
    <property type="molecule type" value="Genomic_DNA"/>
</dbReference>
<proteinExistence type="predicted"/>
<evidence type="ECO:0000313" key="1">
    <source>
        <dbReference type="EMBL" id="BDD87040.1"/>
    </source>
</evidence>
<organism evidence="1 2">
    <name type="scientific">Desulfofustis limnaeus</name>
    <dbReference type="NCBI Taxonomy" id="2740163"/>
    <lineage>
        <taxon>Bacteria</taxon>
        <taxon>Pseudomonadati</taxon>
        <taxon>Thermodesulfobacteriota</taxon>
        <taxon>Desulfobulbia</taxon>
        <taxon>Desulfobulbales</taxon>
        <taxon>Desulfocapsaceae</taxon>
        <taxon>Desulfofustis</taxon>
    </lineage>
</organism>
<sequence>MLACSLSLAVAEEPSPERSIEQIPRGRIDPALIPTAYAGTESFRFDVSYTGGLKLGELHMELSRLEERPDAFQIHSRVTTEDGLFSAIYPIEDVHLTKVAGPQRLPYYYEVWQKEGFSYEAHRITKYDQKRGRIAYWHNDKPAEIYEVGGGIQNEFSSFFASRIMPLEPGQPFIVSTFADHQRNEVVVMVRTREQLEETLFDTVDTVVVEPIMKFSGLYDKRGDTVIWYTDDECRVPVLVNSKLLIGSLTAKLVAYHNPACPQYDNTVLEKYQKQYPNHTPRP</sequence>
<dbReference type="InterPro" id="IPR021457">
    <property type="entry name" value="DUF3108"/>
</dbReference>
<accession>A0ABM7W814</accession>
<evidence type="ECO:0000313" key="2">
    <source>
        <dbReference type="Proteomes" id="UP000830055"/>
    </source>
</evidence>
<keyword evidence="2" id="KW-1185">Reference proteome</keyword>
<evidence type="ECO:0008006" key="3">
    <source>
        <dbReference type="Google" id="ProtNLM"/>
    </source>
</evidence>
<dbReference type="Proteomes" id="UP000830055">
    <property type="component" value="Chromosome"/>
</dbReference>
<dbReference type="Pfam" id="PF11306">
    <property type="entry name" value="DUF3108"/>
    <property type="match status" value="1"/>
</dbReference>
<gene>
    <name evidence="1" type="ORF">DPPLL_14050</name>
</gene>
<protein>
    <recommendedName>
        <fullName evidence="3">DUF3108 domain-containing protein</fullName>
    </recommendedName>
</protein>
<reference evidence="1 2" key="1">
    <citation type="submission" date="2022-01" db="EMBL/GenBank/DDBJ databases">
        <title>Desulfofustis limnae sp. nov., a novel mesophilic sulfate-reducing bacterium isolated from marsh soil.</title>
        <authorList>
            <person name="Watanabe M."/>
            <person name="Takahashi A."/>
            <person name="Kojima H."/>
            <person name="Fukui M."/>
        </authorList>
    </citation>
    <scope>NUCLEOTIDE SEQUENCE [LARGE SCALE GENOMIC DNA]</scope>
    <source>
        <strain evidence="1 2">PPLL</strain>
    </source>
</reference>